<proteinExistence type="predicted"/>
<feature type="region of interest" description="Disordered" evidence="1">
    <location>
        <begin position="134"/>
        <end position="160"/>
    </location>
</feature>
<reference evidence="2 3" key="1">
    <citation type="submission" date="2019-02" db="EMBL/GenBank/DDBJ databases">
        <title>Deep-cultivation of Planctomycetes and their phenomic and genomic characterization uncovers novel biology.</title>
        <authorList>
            <person name="Wiegand S."/>
            <person name="Jogler M."/>
            <person name="Boedeker C."/>
            <person name="Pinto D."/>
            <person name="Vollmers J."/>
            <person name="Rivas-Marin E."/>
            <person name="Kohn T."/>
            <person name="Peeters S.H."/>
            <person name="Heuer A."/>
            <person name="Rast P."/>
            <person name="Oberbeckmann S."/>
            <person name="Bunk B."/>
            <person name="Jeske O."/>
            <person name="Meyerdierks A."/>
            <person name="Storesund J.E."/>
            <person name="Kallscheuer N."/>
            <person name="Luecker S."/>
            <person name="Lage O.M."/>
            <person name="Pohl T."/>
            <person name="Merkel B.J."/>
            <person name="Hornburger P."/>
            <person name="Mueller R.-W."/>
            <person name="Bruemmer F."/>
            <person name="Labrenz M."/>
            <person name="Spormann A.M."/>
            <person name="Op Den Camp H."/>
            <person name="Overmann J."/>
            <person name="Amann R."/>
            <person name="Jetten M.S.M."/>
            <person name="Mascher T."/>
            <person name="Medema M.H."/>
            <person name="Devos D.P."/>
            <person name="Kaster A.-K."/>
            <person name="Ovreas L."/>
            <person name="Rohde M."/>
            <person name="Galperin M.Y."/>
            <person name="Jogler C."/>
        </authorList>
    </citation>
    <scope>NUCLEOTIDE SEQUENCE [LARGE SCALE GENOMIC DNA]</scope>
    <source>
        <strain evidence="2 3">Pla108</strain>
    </source>
</reference>
<sequence>MTRRRFAFWIGMGLFGVAERLRADSLDALAESLMKATDTPAAPPEPLAATVVTSEMPVHWQATHNRTWRWVQREQLVDGEWRLTGMTTPVRRDNGEPLADVDGYLDDEAIPESYRTAFDDLVDANGGSVDLVTDHGVSADDDAPGPDASPHRKARHGRPPSRWLRSLNAAELSVWLASVTPPEAGVHGMTFEEHLTRDHLFDADRLAGLTERELEKLHGAAHHGY</sequence>
<protein>
    <submittedName>
        <fullName evidence="2">Uncharacterized protein</fullName>
    </submittedName>
</protein>
<dbReference type="OrthoDB" id="263848at2"/>
<dbReference type="RefSeq" id="WP_146445746.1">
    <property type="nucleotide sequence ID" value="NZ_SJPR01000004.1"/>
</dbReference>
<evidence type="ECO:0000313" key="2">
    <source>
        <dbReference type="EMBL" id="TWT95945.1"/>
    </source>
</evidence>
<keyword evidence="3" id="KW-1185">Reference proteome</keyword>
<evidence type="ECO:0000313" key="3">
    <source>
        <dbReference type="Proteomes" id="UP000317421"/>
    </source>
</evidence>
<dbReference type="EMBL" id="SJPR01000004">
    <property type="protein sequence ID" value="TWT95945.1"/>
    <property type="molecule type" value="Genomic_DNA"/>
</dbReference>
<accession>A0A5C6A9S1</accession>
<name>A0A5C6A9S1_9BACT</name>
<dbReference type="Proteomes" id="UP000317421">
    <property type="component" value="Unassembled WGS sequence"/>
</dbReference>
<evidence type="ECO:0000256" key="1">
    <source>
        <dbReference type="SAM" id="MobiDB-lite"/>
    </source>
</evidence>
<comment type="caution">
    <text evidence="2">The sequence shown here is derived from an EMBL/GenBank/DDBJ whole genome shotgun (WGS) entry which is preliminary data.</text>
</comment>
<organism evidence="2 3">
    <name type="scientific">Botrimarina colliarenosi</name>
    <dbReference type="NCBI Taxonomy" id="2528001"/>
    <lineage>
        <taxon>Bacteria</taxon>
        <taxon>Pseudomonadati</taxon>
        <taxon>Planctomycetota</taxon>
        <taxon>Planctomycetia</taxon>
        <taxon>Pirellulales</taxon>
        <taxon>Lacipirellulaceae</taxon>
        <taxon>Botrimarina</taxon>
    </lineage>
</organism>
<gene>
    <name evidence="2" type="ORF">Pla108_30220</name>
</gene>
<dbReference type="AlphaFoldDB" id="A0A5C6A9S1"/>